<evidence type="ECO:0000313" key="5">
    <source>
        <dbReference type="Proteomes" id="UP000060390"/>
    </source>
</evidence>
<dbReference type="Gene3D" id="3.40.50.300">
    <property type="entry name" value="P-loop containing nucleotide triphosphate hydrolases"/>
    <property type="match status" value="1"/>
</dbReference>
<evidence type="ECO:0000313" key="3">
    <source>
        <dbReference type="EMBL" id="AKH97366.1"/>
    </source>
</evidence>
<dbReference type="Proteomes" id="UP000060390">
    <property type="component" value="Chromosome"/>
</dbReference>
<dbReference type="InterPro" id="IPR013632">
    <property type="entry name" value="Rad51_C"/>
</dbReference>
<name>A0A0F7P885_9EURY</name>
<dbReference type="STRING" id="1604004.HLASA_0871"/>
<sequence length="227" mass="24495">MPELPRLSPGVWLLETTGHDLASLHTLVVDHLLLGDGSAVWIDAGERGRSQLLREIAPDPRVLDRIRIARGFTAFQHAALVETAADVVDGTVGLVVAPAVDFPYRDEEGRGVAPRKLLLRTIARLARFARDQSIPVLLTRTGANGLGKPVASVAGDTITVERTRFGPRFESDAFETLVYPARRGHAQTTLAFWRRVLAARQPLYASAPGSTDPSPGSREGVLSDGAH</sequence>
<dbReference type="HOGENOM" id="CLU_077326_0_0_2"/>
<dbReference type="KEGG" id="hsf:HLASA_0871"/>
<evidence type="ECO:0000313" key="6">
    <source>
        <dbReference type="Proteomes" id="UP000069906"/>
    </source>
</evidence>
<evidence type="ECO:0000259" key="2">
    <source>
        <dbReference type="Pfam" id="PF08423"/>
    </source>
</evidence>
<dbReference type="Pfam" id="PF08423">
    <property type="entry name" value="Rad51"/>
    <property type="match status" value="1"/>
</dbReference>
<evidence type="ECO:0000313" key="4">
    <source>
        <dbReference type="EMBL" id="ALG81768.1"/>
    </source>
</evidence>
<dbReference type="AlphaFoldDB" id="A0A0F7P885"/>
<dbReference type="EMBL" id="CP008874">
    <property type="protein sequence ID" value="AKH97366.1"/>
    <property type="molecule type" value="Genomic_DNA"/>
</dbReference>
<reference evidence="5" key="2">
    <citation type="submission" date="2015-05" db="EMBL/GenBank/DDBJ databases">
        <title>Complete genome sequence of Halanaeroarchaeum sulfurireducens type strain M27-SA2, a sulfate-reducer haloarchaeon from marine anoxic lake Medee.</title>
        <authorList>
            <person name="Messina E."/>
            <person name="Kublanov I.V."/>
            <person name="Toshchakov S."/>
            <person name="Arcadi E."/>
            <person name="La Spada G."/>
            <person name="La Cono V."/>
            <person name="Yakimov M.M."/>
        </authorList>
    </citation>
    <scope>NUCLEOTIDE SEQUENCE [LARGE SCALE GENOMIC DNA]</scope>
    <source>
        <strain evidence="5">M27-SA2</strain>
    </source>
</reference>
<dbReference type="EMBL" id="CP011564">
    <property type="protein sequence ID" value="ALG81768.1"/>
    <property type="molecule type" value="Genomic_DNA"/>
</dbReference>
<reference evidence="3 6" key="1">
    <citation type="journal article" date="2015" name="ISME J.">
        <title>Elemental sulfur and acetate can support life of a novel strictly anaerobic haloarchaeon.</title>
        <authorList>
            <person name="Sorokin D.Y."/>
            <person name="Kublanov I.V."/>
            <person name="Gavrilov S.N."/>
            <person name="Rojo D."/>
            <person name="Roman P."/>
            <person name="Golyshin P.N."/>
            <person name="Slepak V.Z."/>
            <person name="Smedile F."/>
            <person name="Ferrer M."/>
            <person name="Messina E."/>
            <person name="La Cono V."/>
            <person name="Yakimov M.M."/>
        </authorList>
    </citation>
    <scope>NUCLEOTIDE SEQUENCE [LARGE SCALE GENOMIC DNA]</scope>
    <source>
        <strain evidence="3 6">HSR2</strain>
    </source>
</reference>
<evidence type="ECO:0000256" key="1">
    <source>
        <dbReference type="SAM" id="MobiDB-lite"/>
    </source>
</evidence>
<reference evidence="4 5" key="3">
    <citation type="journal article" date="2016" name="Stand. Genomic Sci.">
        <title>Complete genome sequence of 'Halanaeroarchaeum sulfurireducens' M27-SA2, a sulfur-reducing and acetate-oxidizing haloarchaeon from the deep-sea hypersaline anoxic lake Medee.</title>
        <authorList>
            <person name="Messina E."/>
            <person name="Sorokin D.Y."/>
            <person name="Kublanov I.V."/>
            <person name="Toshchakov S."/>
            <person name="Lopatina A."/>
            <person name="Arcadi E."/>
            <person name="Smedile F."/>
            <person name="La Spada G."/>
            <person name="La Cono V."/>
            <person name="Yakimov M.M."/>
        </authorList>
    </citation>
    <scope>NUCLEOTIDE SEQUENCE [LARGE SCALE GENOMIC DNA]</scope>
    <source>
        <strain evidence="4 5">M27-SA2</strain>
    </source>
</reference>
<accession>A0A0F7P885</accession>
<protein>
    <recommendedName>
        <fullName evidence="2">Rad51-like C-terminal domain-containing protein</fullName>
    </recommendedName>
</protein>
<organism evidence="3 6">
    <name type="scientific">Halanaeroarchaeum sulfurireducens</name>
    <dbReference type="NCBI Taxonomy" id="1604004"/>
    <lineage>
        <taxon>Archaea</taxon>
        <taxon>Methanobacteriati</taxon>
        <taxon>Methanobacteriota</taxon>
        <taxon>Stenosarchaea group</taxon>
        <taxon>Halobacteria</taxon>
        <taxon>Halobacteriales</taxon>
        <taxon>Halobacteriaceae</taxon>
        <taxon>Halanaeroarchaeum</taxon>
    </lineage>
</organism>
<proteinExistence type="predicted"/>
<feature type="domain" description="Rad51-like C-terminal" evidence="2">
    <location>
        <begin position="33"/>
        <end position="141"/>
    </location>
</feature>
<dbReference type="Proteomes" id="UP000069906">
    <property type="component" value="Chromosome"/>
</dbReference>
<keyword evidence="6" id="KW-1185">Reference proteome</keyword>
<feature type="region of interest" description="Disordered" evidence="1">
    <location>
        <begin position="205"/>
        <end position="227"/>
    </location>
</feature>
<dbReference type="KEGG" id="hsu:HLASF_0874"/>
<gene>
    <name evidence="4" type="ORF">HLASA_0871</name>
    <name evidence="3" type="ORF">HLASF_0874</name>
</gene>
<dbReference type="InterPro" id="IPR027417">
    <property type="entry name" value="P-loop_NTPase"/>
</dbReference>